<evidence type="ECO:0000256" key="1">
    <source>
        <dbReference type="SAM" id="Coils"/>
    </source>
</evidence>
<protein>
    <recommendedName>
        <fullName evidence="3">Cell division protein ZapB</fullName>
    </recommendedName>
</protein>
<organism evidence="2">
    <name type="scientific">uncultured Sulfurovum sp</name>
    <dbReference type="NCBI Taxonomy" id="269237"/>
    <lineage>
        <taxon>Bacteria</taxon>
        <taxon>Pseudomonadati</taxon>
        <taxon>Campylobacterota</taxon>
        <taxon>Epsilonproteobacteria</taxon>
        <taxon>Campylobacterales</taxon>
        <taxon>Sulfurovaceae</taxon>
        <taxon>Sulfurovum</taxon>
        <taxon>environmental samples</taxon>
    </lineage>
</organism>
<sequence length="73" mass="8497">MSALQRLQEKILELKEEYQSLKKENIQLQNQLKDVDVGDTESLKSEIATLKEEQQQKDKEIDKIIQQVEALLA</sequence>
<keyword evidence="1" id="KW-0175">Coiled coil</keyword>
<evidence type="ECO:0000313" key="2">
    <source>
        <dbReference type="EMBL" id="CAA6817700.1"/>
    </source>
</evidence>
<dbReference type="AlphaFoldDB" id="A0A6S6TM76"/>
<evidence type="ECO:0008006" key="3">
    <source>
        <dbReference type="Google" id="ProtNLM"/>
    </source>
</evidence>
<dbReference type="Gene3D" id="1.20.5.340">
    <property type="match status" value="1"/>
</dbReference>
<proteinExistence type="predicted"/>
<reference evidence="2" key="1">
    <citation type="submission" date="2020-01" db="EMBL/GenBank/DDBJ databases">
        <authorList>
            <person name="Meier V. D."/>
            <person name="Meier V D."/>
        </authorList>
    </citation>
    <scope>NUCLEOTIDE SEQUENCE</scope>
    <source>
        <strain evidence="2">HLG_WM_MAG_01</strain>
    </source>
</reference>
<name>A0A6S6TM76_9BACT</name>
<feature type="coiled-coil region" evidence="1">
    <location>
        <begin position="4"/>
        <end position="67"/>
    </location>
</feature>
<dbReference type="EMBL" id="CACVAS010000105">
    <property type="protein sequence ID" value="CAA6817700.1"/>
    <property type="molecule type" value="Genomic_DNA"/>
</dbReference>
<gene>
    <name evidence="2" type="ORF">HELGO_WM4598</name>
</gene>
<accession>A0A6S6TM76</accession>